<protein>
    <recommendedName>
        <fullName evidence="3">Guanylate-binding protein N-terminal domain-containing protein</fullName>
    </recommendedName>
</protein>
<dbReference type="InterPro" id="IPR027417">
    <property type="entry name" value="P-loop_NTPase"/>
</dbReference>
<dbReference type="GeneID" id="94194722"/>
<keyword evidence="2" id="KW-0732">Signal</keyword>
<dbReference type="Gene3D" id="3.40.50.300">
    <property type="entry name" value="P-loop containing nucleotide triphosphate hydrolases"/>
    <property type="match status" value="1"/>
</dbReference>
<dbReference type="Pfam" id="PF02263">
    <property type="entry name" value="GBP"/>
    <property type="match status" value="1"/>
</dbReference>
<dbReference type="RefSeq" id="XP_067715310.1">
    <property type="nucleotide sequence ID" value="XM_067859209.1"/>
</dbReference>
<name>A0AAV4LST3_BABCB</name>
<evidence type="ECO:0000256" key="2">
    <source>
        <dbReference type="SAM" id="SignalP"/>
    </source>
</evidence>
<dbReference type="SUPFAM" id="SSF52540">
    <property type="entry name" value="P-loop containing nucleoside triphosphate hydrolases"/>
    <property type="match status" value="1"/>
</dbReference>
<feature type="domain" description="Guanylate-binding protein N-terminal" evidence="3">
    <location>
        <begin position="96"/>
        <end position="167"/>
    </location>
</feature>
<evidence type="ECO:0000313" key="4">
    <source>
        <dbReference type="EMBL" id="GIX63241.1"/>
    </source>
</evidence>
<comment type="caution">
    <text evidence="4">The sequence shown here is derived from an EMBL/GenBank/DDBJ whole genome shotgun (WGS) entry which is preliminary data.</text>
</comment>
<gene>
    <name evidence="4" type="ORF">BcabD6B2_26760</name>
</gene>
<evidence type="ECO:0000313" key="5">
    <source>
        <dbReference type="Proteomes" id="UP001497744"/>
    </source>
</evidence>
<feature type="chain" id="PRO_5043506599" description="Guanylate-binding protein N-terminal domain-containing protein" evidence="2">
    <location>
        <begin position="30"/>
        <end position="1553"/>
    </location>
</feature>
<dbReference type="GO" id="GO:0005525">
    <property type="term" value="F:GTP binding"/>
    <property type="evidence" value="ECO:0007669"/>
    <property type="project" value="InterPro"/>
</dbReference>
<sequence length="1553" mass="169163">MYPALGRVPRRAAGAVIAGVLWYCTCVSALEGAAAGRPDRGGGGGFTAFGEPCAGEGCQFDETPVDGNAAKFCLTEGPWSGEPVQLVRPAANRLGLELVEDGIRVLRSIPKPIAIVAAIGSVKTGKSSLLNVLNENVLCAEEDVAGFKVSDSVDATTRGIWMWSKPMEVECRALRERTGDDESETKFFDHLVTVVDSLLGGILKAKVTAKSRVDLSRCDVEKVNVVVVDVEGFNAADGFRGYDEALFTIAATMSTELIYLTHKVIDARDMMDLQHMLQTANSTLVHLYRSLFNLPRVSGSYGEEGQSYNGVSVVKQRVSAEGGPCEACDAEAALGENAVFDAFREVMLQMQRDTTLTMSVQGFNLQLQQSALDYINGVINGKRFNLSYGDQQSFLDYVSQTREKIVRFFKKNPDPSKHSPERRADDTVMRLTSEYNYVMPQLFNSIDVLFTSALPKKSGVSCGYLAQILNYKKRLFKRSVMQPKKKFSPVLNAMTHMAGEDLGELLGYLVNALNESMKTGTDCMGDFRLTRANLVKNDLVELYSAELWEYVHKQPIPLEGDLEEFNRGARGKYFEIMALYAQYDLSPDKYDGIRAEFEERLQKLRAVVGEKLRDVTLQYCRSNVSAVQKSIRDRVAEFKLPVMPSVIDAFERDKHELVSWYRAAVDKEAKYSNTAACSGVAAEIVEFVDTQIRELYAENEREVNMLFQEATRRAVEFFIASSDRNSVEKYRVPHKDFVETLRSWESGAYDVYYREVGEFKSLDAFDQPALRFLKKQVSLLGNESRDHWNDVCRTAALQVLHKFKSTFDTHLHQLVPFRPAAKPVLNMAIEYLRLRGWNEMDGLYCSESQHVESTRQSFNRMIDEARARTLKSNDASMFRHFDKEFKILGQEALERVGHVYHFYQLKKHIQWYARWHIFSQTKGFYQLLRPGRAVEELQKSLDAGILKSVPADRASPEIRALQQLGEANGATDAAHAPTVDVFRHGVCCGVLAACGERAKAACGVLSARDQHGGTRVHPGSGQLPGAEQHGDALRRPLGGRGRGQAGGCVEPCRLLGAVGGGGGVVLAQVPDGGPDEGASAREARVWVRRHAQTTRGTPSRLLLGLVQKGAEAERVGGLLDELHGGGALHLGSVGEGRHACSLVGAQGLLEALVGVLVNADDAAVGEQRLVVDVVGLVLAGVETGVEAGSRVEQPCVVGVWNLARDRLAEGDALADVAIASSSSLDLLAGTLEAHFALNLPLAFKLGSLELAVDVEPGTLLAGTSGQGAQLLLLLLSLPNLLHAMGLVAEPDLLASRALGKRHAFGQHSELLVNVDLLQTAPVGLNALVDRDGVALGVLPVADAGRHLPGELVLLGQLARRGVLQRRRGGGRGCRKLLVPVARRLQRVGLLLHHLNETLVDGLRGLLAGRVAEDFGLAARSGGDGVVLAPTRQRHVEGLASAVEVGVYAVVGRPGQGVLAEVLLTLVSGLRVDDLAGTYAFAHDSVKLGASIWAVPQGERAGALWKSETGHRRKSGEQYAVVLTSRVPLGTASSSCNEKDPAWPLSPDRSSRWL</sequence>
<feature type="region of interest" description="Disordered" evidence="1">
    <location>
        <begin position="1531"/>
        <end position="1553"/>
    </location>
</feature>
<proteinExistence type="predicted"/>
<dbReference type="PANTHER" id="PTHR10751">
    <property type="entry name" value="GUANYLATE BINDING PROTEIN"/>
    <property type="match status" value="1"/>
</dbReference>
<keyword evidence="5" id="KW-1185">Reference proteome</keyword>
<dbReference type="EMBL" id="BPLF01000002">
    <property type="protein sequence ID" value="GIX63241.1"/>
    <property type="molecule type" value="Genomic_DNA"/>
</dbReference>
<dbReference type="GO" id="GO:0003924">
    <property type="term" value="F:GTPase activity"/>
    <property type="evidence" value="ECO:0007669"/>
    <property type="project" value="InterPro"/>
</dbReference>
<reference evidence="4 5" key="1">
    <citation type="submission" date="2021-06" db="EMBL/GenBank/DDBJ databases">
        <title>Genome sequence of Babesia caballi.</title>
        <authorList>
            <person name="Yamagishi J."/>
            <person name="Kidaka T."/>
            <person name="Ochi A."/>
        </authorList>
    </citation>
    <scope>NUCLEOTIDE SEQUENCE [LARGE SCALE GENOMIC DNA]</scope>
    <source>
        <strain evidence="4">USDA-D6B2</strain>
    </source>
</reference>
<accession>A0AAV4LST3</accession>
<dbReference type="InterPro" id="IPR015894">
    <property type="entry name" value="Guanylate-bd_N"/>
</dbReference>
<evidence type="ECO:0000259" key="3">
    <source>
        <dbReference type="Pfam" id="PF02263"/>
    </source>
</evidence>
<dbReference type="Proteomes" id="UP001497744">
    <property type="component" value="Unassembled WGS sequence"/>
</dbReference>
<feature type="signal peptide" evidence="2">
    <location>
        <begin position="1"/>
        <end position="29"/>
    </location>
</feature>
<evidence type="ECO:0000256" key="1">
    <source>
        <dbReference type="SAM" id="MobiDB-lite"/>
    </source>
</evidence>
<organism evidence="4 5">
    <name type="scientific">Babesia caballi</name>
    <dbReference type="NCBI Taxonomy" id="5871"/>
    <lineage>
        <taxon>Eukaryota</taxon>
        <taxon>Sar</taxon>
        <taxon>Alveolata</taxon>
        <taxon>Apicomplexa</taxon>
        <taxon>Aconoidasida</taxon>
        <taxon>Piroplasmida</taxon>
        <taxon>Babesiidae</taxon>
        <taxon>Babesia</taxon>
    </lineage>
</organism>